<protein>
    <submittedName>
        <fullName evidence="1">Uncharacterized protein</fullName>
    </submittedName>
</protein>
<gene>
    <name evidence="1" type="ORF">LGLO00237_LOCUS16472</name>
</gene>
<reference evidence="1" key="1">
    <citation type="submission" date="2021-01" db="EMBL/GenBank/DDBJ databases">
        <authorList>
            <person name="Corre E."/>
            <person name="Pelletier E."/>
            <person name="Niang G."/>
            <person name="Scheremetjew M."/>
            <person name="Finn R."/>
            <person name="Kale V."/>
            <person name="Holt S."/>
            <person name="Cochrane G."/>
            <person name="Meng A."/>
            <person name="Brown T."/>
            <person name="Cohen L."/>
        </authorList>
    </citation>
    <scope>NUCLEOTIDE SEQUENCE</scope>
    <source>
        <strain evidence="1">CCCM811</strain>
    </source>
</reference>
<evidence type="ECO:0000313" key="1">
    <source>
        <dbReference type="EMBL" id="CAE0664867.1"/>
    </source>
</evidence>
<organism evidence="1">
    <name type="scientific">Lotharella globosa</name>
    <dbReference type="NCBI Taxonomy" id="91324"/>
    <lineage>
        <taxon>Eukaryota</taxon>
        <taxon>Sar</taxon>
        <taxon>Rhizaria</taxon>
        <taxon>Cercozoa</taxon>
        <taxon>Chlorarachniophyceae</taxon>
        <taxon>Lotharella</taxon>
    </lineage>
</organism>
<dbReference type="AlphaFoldDB" id="A0A7S3YXA3"/>
<dbReference type="EMBL" id="HBIV01022897">
    <property type="protein sequence ID" value="CAE0664867.1"/>
    <property type="molecule type" value="Transcribed_RNA"/>
</dbReference>
<proteinExistence type="predicted"/>
<sequence length="179" mass="20000">MLMQQQQQQQQQQVAAAAAAAAAQASRQQQQQTQQQATQPVMMNLRQEVENLKTIVPSATFQILNTAHVPAPMRIIGKMTLAKVHPHVLVQIPRDYDLNRSSSIIFTLEKGESPFQKDRHLPTITKKVTDTIRKRSGGPIRLLMLARCLHEVIMAAIEAQRKKNAQKLAARAAQAKAQQ</sequence>
<name>A0A7S3YXA3_9EUKA</name>
<accession>A0A7S3YXA3</accession>